<gene>
    <name evidence="2" type="ORF">GCM10007377_16180</name>
</gene>
<dbReference type="AlphaFoldDB" id="A0A8J3AKS5"/>
<organism evidence="2 3">
    <name type="scientific">Galliscardovia ingluviei</name>
    <dbReference type="NCBI Taxonomy" id="1769422"/>
    <lineage>
        <taxon>Bacteria</taxon>
        <taxon>Bacillati</taxon>
        <taxon>Actinomycetota</taxon>
        <taxon>Actinomycetes</taxon>
        <taxon>Bifidobacteriales</taxon>
        <taxon>Bifidobacteriaceae</taxon>
        <taxon>Galliscardovia</taxon>
    </lineage>
</organism>
<protein>
    <recommendedName>
        <fullName evidence="1">Putative exodeoxyribonuclease 8 PDDEXK-like domain-containing protein</fullName>
    </recommendedName>
</protein>
<comment type="caution">
    <text evidence="2">The sequence shown here is derived from an EMBL/GenBank/DDBJ whole genome shotgun (WGS) entry which is preliminary data.</text>
</comment>
<dbReference type="Pfam" id="PF12684">
    <property type="entry name" value="DUF3799"/>
    <property type="match status" value="1"/>
</dbReference>
<sequence>MSNAQIVAMEDKEYFALPDLDQSQLKQYMRNPRMWAYQRLNPIVKTTPALNFGSAFHSLMLGGNPVVTMPEGMNLRTKAGKEWKAEQEEQDAIVVNAEEMSMLQTMKATMLSDPEAAAMLNEGLTEQVILWQDKPTGLNLKAKIDLIPVGDTPYIVDLKTTDDASAEKFGKHAIDYGYHIQAEFYRSAIALLNPKTLNRARRVPPSMVFWVIEKTMAPNFAKYQIHKETEIAKIARKQIRNALTKISNGMEARNVTTLDEYAQAILDEAQAPSVQDMLIPTWAVREQAKLI</sequence>
<dbReference type="Proteomes" id="UP000619536">
    <property type="component" value="Unassembled WGS sequence"/>
</dbReference>
<feature type="domain" description="Putative exodeoxyribonuclease 8 PDDEXK-like" evidence="1">
    <location>
        <begin position="23"/>
        <end position="249"/>
    </location>
</feature>
<name>A0A8J3AKS5_9BIFI</name>
<accession>A0A8J3AKS5</accession>
<dbReference type="InterPro" id="IPR011604">
    <property type="entry name" value="PDDEXK-like_dom_sf"/>
</dbReference>
<dbReference type="Gene3D" id="3.90.320.10">
    <property type="match status" value="1"/>
</dbReference>
<dbReference type="InterPro" id="IPR024432">
    <property type="entry name" value="Put_RecE_PDDEXK-like_dom"/>
</dbReference>
<dbReference type="EMBL" id="BMDH01000006">
    <property type="protein sequence ID" value="GGI15494.1"/>
    <property type="molecule type" value="Genomic_DNA"/>
</dbReference>
<keyword evidence="3" id="KW-1185">Reference proteome</keyword>
<evidence type="ECO:0000259" key="1">
    <source>
        <dbReference type="Pfam" id="PF12684"/>
    </source>
</evidence>
<dbReference type="RefSeq" id="WP_188355782.1">
    <property type="nucleotide sequence ID" value="NZ_BMDH01000006.1"/>
</dbReference>
<reference evidence="2" key="2">
    <citation type="submission" date="2020-09" db="EMBL/GenBank/DDBJ databases">
        <authorList>
            <person name="Sun Q."/>
            <person name="Sedlacek I."/>
        </authorList>
    </citation>
    <scope>NUCLEOTIDE SEQUENCE</scope>
    <source>
        <strain evidence="2">CCM 8606</strain>
    </source>
</reference>
<reference evidence="2" key="1">
    <citation type="journal article" date="2014" name="Int. J. Syst. Evol. Microbiol.">
        <title>Complete genome sequence of Corynebacterium casei LMG S-19264T (=DSM 44701T), isolated from a smear-ripened cheese.</title>
        <authorList>
            <consortium name="US DOE Joint Genome Institute (JGI-PGF)"/>
            <person name="Walter F."/>
            <person name="Albersmeier A."/>
            <person name="Kalinowski J."/>
            <person name="Ruckert C."/>
        </authorList>
    </citation>
    <scope>NUCLEOTIDE SEQUENCE</scope>
    <source>
        <strain evidence="2">CCM 8606</strain>
    </source>
</reference>
<evidence type="ECO:0000313" key="2">
    <source>
        <dbReference type="EMBL" id="GGI15494.1"/>
    </source>
</evidence>
<evidence type="ECO:0000313" key="3">
    <source>
        <dbReference type="Proteomes" id="UP000619536"/>
    </source>
</evidence>
<proteinExistence type="predicted"/>